<dbReference type="RefSeq" id="WP_148989493.1">
    <property type="nucleotide sequence ID" value="NZ_VTEV01000007.1"/>
</dbReference>
<comment type="similarity">
    <text evidence="2">Belongs to the TerC family.</text>
</comment>
<name>A0A5D4SU03_9BACI</name>
<feature type="transmembrane region" description="Helical" evidence="6">
    <location>
        <begin position="161"/>
        <end position="180"/>
    </location>
</feature>
<dbReference type="GO" id="GO:0016020">
    <property type="term" value="C:membrane"/>
    <property type="evidence" value="ECO:0007669"/>
    <property type="project" value="UniProtKB-SubCell"/>
</dbReference>
<keyword evidence="3 6" id="KW-0812">Transmembrane</keyword>
<dbReference type="OrthoDB" id="5295733at2"/>
<proteinExistence type="inferred from homology"/>
<keyword evidence="5 6" id="KW-0472">Membrane</keyword>
<evidence type="ECO:0000256" key="3">
    <source>
        <dbReference type="ARBA" id="ARBA00022692"/>
    </source>
</evidence>
<dbReference type="NCBIfam" id="TIGR03717">
    <property type="entry name" value="R_switched_YjbE"/>
    <property type="match status" value="1"/>
</dbReference>
<evidence type="ECO:0000256" key="5">
    <source>
        <dbReference type="ARBA" id="ARBA00023136"/>
    </source>
</evidence>
<evidence type="ECO:0000256" key="4">
    <source>
        <dbReference type="ARBA" id="ARBA00022989"/>
    </source>
</evidence>
<evidence type="ECO:0000256" key="1">
    <source>
        <dbReference type="ARBA" id="ARBA00004141"/>
    </source>
</evidence>
<feature type="transmembrane region" description="Helical" evidence="6">
    <location>
        <begin position="129"/>
        <end position="149"/>
    </location>
</feature>
<feature type="transmembrane region" description="Helical" evidence="6">
    <location>
        <begin position="42"/>
        <end position="64"/>
    </location>
</feature>
<dbReference type="PANTHER" id="PTHR30238">
    <property type="entry name" value="MEMBRANE BOUND PREDICTED REDOX MODULATOR"/>
    <property type="match status" value="1"/>
</dbReference>
<feature type="transmembrane region" description="Helical" evidence="6">
    <location>
        <begin position="6"/>
        <end position="30"/>
    </location>
</feature>
<dbReference type="AlphaFoldDB" id="A0A5D4SU03"/>
<feature type="transmembrane region" description="Helical" evidence="6">
    <location>
        <begin position="195"/>
        <end position="212"/>
    </location>
</feature>
<feature type="transmembrane region" description="Helical" evidence="6">
    <location>
        <begin position="70"/>
        <end position="87"/>
    </location>
</feature>
<comment type="subcellular location">
    <subcellularLocation>
        <location evidence="1">Membrane</location>
        <topology evidence="1">Multi-pass membrane protein</topology>
    </subcellularLocation>
</comment>
<dbReference type="Pfam" id="PF03741">
    <property type="entry name" value="TerC"/>
    <property type="match status" value="1"/>
</dbReference>
<keyword evidence="4 6" id="KW-1133">Transmembrane helix</keyword>
<protein>
    <submittedName>
        <fullName evidence="7">TerC family protein</fullName>
    </submittedName>
</protein>
<evidence type="ECO:0000313" key="7">
    <source>
        <dbReference type="EMBL" id="TYS65718.1"/>
    </source>
</evidence>
<dbReference type="InterPro" id="IPR022301">
    <property type="entry name" value="Integral_membrane_YjbE"/>
</dbReference>
<accession>A0A5D4SU03</accession>
<reference evidence="7 8" key="1">
    <citation type="submission" date="2019-08" db="EMBL/GenBank/DDBJ databases">
        <title>Bacillus genomes from the desert of Cuatro Cienegas, Coahuila.</title>
        <authorList>
            <person name="Olmedo-Alvarez G."/>
        </authorList>
    </citation>
    <scope>NUCLEOTIDE SEQUENCE [LARGE SCALE GENOMIC DNA]</scope>
    <source>
        <strain evidence="7 8">CH28_1T</strain>
    </source>
</reference>
<dbReference type="EMBL" id="VTEV01000007">
    <property type="protein sequence ID" value="TYS65718.1"/>
    <property type="molecule type" value="Genomic_DNA"/>
</dbReference>
<gene>
    <name evidence="7" type="ORF">FZC76_17675</name>
</gene>
<sequence>MELELITSILIIIGIDIVLGGDNAIVIALACRNLPERHRNKAIIIGTLLAIVCRIFLTICAVYLLAIPFLQFVGGVLLVYIAAQLILDQGNESIVEGKHSLGAAIKTIVIADIVMGIDNVMAVAGAAHGNFYLVVIGLIFSIPIIIWGSKIILVAMEKYPIIIYFGASILCYTAGKMIIFEPKVAGMLPPGDWQAFFPYVLILSMLVFTGLYKKQFFKIR</sequence>
<organism evidence="7 8">
    <name type="scientific">Sutcliffiella horikoshii</name>
    <dbReference type="NCBI Taxonomy" id="79883"/>
    <lineage>
        <taxon>Bacteria</taxon>
        <taxon>Bacillati</taxon>
        <taxon>Bacillota</taxon>
        <taxon>Bacilli</taxon>
        <taxon>Bacillales</taxon>
        <taxon>Bacillaceae</taxon>
        <taxon>Sutcliffiella</taxon>
    </lineage>
</organism>
<evidence type="ECO:0000256" key="2">
    <source>
        <dbReference type="ARBA" id="ARBA00007511"/>
    </source>
</evidence>
<comment type="caution">
    <text evidence="7">The sequence shown here is derived from an EMBL/GenBank/DDBJ whole genome shotgun (WGS) entry which is preliminary data.</text>
</comment>
<evidence type="ECO:0000313" key="8">
    <source>
        <dbReference type="Proteomes" id="UP000322524"/>
    </source>
</evidence>
<dbReference type="PANTHER" id="PTHR30238:SF4">
    <property type="entry name" value="SLL1022 PROTEIN"/>
    <property type="match status" value="1"/>
</dbReference>
<dbReference type="Proteomes" id="UP000322524">
    <property type="component" value="Unassembled WGS sequence"/>
</dbReference>
<evidence type="ECO:0000256" key="6">
    <source>
        <dbReference type="SAM" id="Phobius"/>
    </source>
</evidence>
<feature type="transmembrane region" description="Helical" evidence="6">
    <location>
        <begin position="99"/>
        <end position="117"/>
    </location>
</feature>
<dbReference type="InterPro" id="IPR005496">
    <property type="entry name" value="Integral_membrane_TerC"/>
</dbReference>